<feature type="compositionally biased region" description="Gly residues" evidence="5">
    <location>
        <begin position="413"/>
        <end position="423"/>
    </location>
</feature>
<feature type="compositionally biased region" description="Acidic residues" evidence="5">
    <location>
        <begin position="424"/>
        <end position="433"/>
    </location>
</feature>
<keyword evidence="3" id="KW-0862">Zinc</keyword>
<evidence type="ECO:0000313" key="8">
    <source>
        <dbReference type="Proteomes" id="UP000664859"/>
    </source>
</evidence>
<comment type="caution">
    <text evidence="7">The sequence shown here is derived from an EMBL/GenBank/DDBJ whole genome shotgun (WGS) entry which is preliminary data.</text>
</comment>
<dbReference type="InterPro" id="IPR017455">
    <property type="entry name" value="Znf_FYVE-rel"/>
</dbReference>
<evidence type="ECO:0000259" key="6">
    <source>
        <dbReference type="PROSITE" id="PS50178"/>
    </source>
</evidence>
<dbReference type="PANTHER" id="PTHR15629:SF2">
    <property type="entry name" value="SH3 DOMAIN-CONTAINING YSC84-LIKE PROTEIN 1"/>
    <property type="match status" value="1"/>
</dbReference>
<dbReference type="PROSITE" id="PS50178">
    <property type="entry name" value="ZF_FYVE"/>
    <property type="match status" value="1"/>
</dbReference>
<evidence type="ECO:0000256" key="2">
    <source>
        <dbReference type="ARBA" id="ARBA00022771"/>
    </source>
</evidence>
<proteinExistence type="predicted"/>
<feature type="region of interest" description="Disordered" evidence="5">
    <location>
        <begin position="342"/>
        <end position="364"/>
    </location>
</feature>
<evidence type="ECO:0000313" key="7">
    <source>
        <dbReference type="EMBL" id="KAG5192005.1"/>
    </source>
</evidence>
<keyword evidence="2 4" id="KW-0863">Zinc-finger</keyword>
<dbReference type="OrthoDB" id="443981at2759"/>
<reference evidence="7" key="1">
    <citation type="submission" date="2021-02" db="EMBL/GenBank/DDBJ databases">
        <title>First Annotated Genome of the Yellow-green Alga Tribonema minus.</title>
        <authorList>
            <person name="Mahan K.M."/>
        </authorList>
    </citation>
    <scope>NUCLEOTIDE SEQUENCE</scope>
    <source>
        <strain evidence="7">UTEX B ZZ1240</strain>
    </source>
</reference>
<evidence type="ECO:0000256" key="3">
    <source>
        <dbReference type="ARBA" id="ARBA00022833"/>
    </source>
</evidence>
<gene>
    <name evidence="7" type="ORF">JKP88DRAFT_284776</name>
</gene>
<keyword evidence="1" id="KW-0479">Metal-binding</keyword>
<dbReference type="GO" id="GO:0035091">
    <property type="term" value="F:phosphatidylinositol binding"/>
    <property type="evidence" value="ECO:0007669"/>
    <property type="project" value="TreeGrafter"/>
</dbReference>
<feature type="domain" description="FYVE-type" evidence="6">
    <location>
        <begin position="34"/>
        <end position="69"/>
    </location>
</feature>
<keyword evidence="8" id="KW-1185">Reference proteome</keyword>
<feature type="compositionally biased region" description="Low complexity" evidence="5">
    <location>
        <begin position="9"/>
        <end position="27"/>
    </location>
</feature>
<organism evidence="7 8">
    <name type="scientific">Tribonema minus</name>
    <dbReference type="NCBI Taxonomy" id="303371"/>
    <lineage>
        <taxon>Eukaryota</taxon>
        <taxon>Sar</taxon>
        <taxon>Stramenopiles</taxon>
        <taxon>Ochrophyta</taxon>
        <taxon>PX clade</taxon>
        <taxon>Xanthophyceae</taxon>
        <taxon>Tribonematales</taxon>
        <taxon>Tribonemataceae</taxon>
        <taxon>Tribonema</taxon>
    </lineage>
</organism>
<dbReference type="InterPro" id="IPR051702">
    <property type="entry name" value="SH3_domain_YSC84-like"/>
</dbReference>
<name>A0A835ZIT6_9STRA</name>
<dbReference type="CDD" id="cd11526">
    <property type="entry name" value="SYLF_FYVE"/>
    <property type="match status" value="1"/>
</dbReference>
<dbReference type="InterPro" id="IPR013083">
    <property type="entry name" value="Znf_RING/FYVE/PHD"/>
</dbReference>
<dbReference type="Proteomes" id="UP000664859">
    <property type="component" value="Unassembled WGS sequence"/>
</dbReference>
<feature type="region of interest" description="Disordered" evidence="5">
    <location>
        <begin position="413"/>
        <end position="437"/>
    </location>
</feature>
<evidence type="ECO:0000256" key="4">
    <source>
        <dbReference type="PROSITE-ProRule" id="PRU00091"/>
    </source>
</evidence>
<protein>
    <recommendedName>
        <fullName evidence="6">FYVE-type domain-containing protein</fullName>
    </recommendedName>
</protein>
<feature type="region of interest" description="Disordered" evidence="5">
    <location>
        <begin position="1"/>
        <end position="30"/>
    </location>
</feature>
<dbReference type="Pfam" id="PF04366">
    <property type="entry name" value="Ysc84"/>
    <property type="match status" value="1"/>
</dbReference>
<dbReference type="SMART" id="SM00064">
    <property type="entry name" value="FYVE"/>
    <property type="match status" value="1"/>
</dbReference>
<sequence>MSRAQEPEGSGSSADSSIITTTSSNSDPPQWVADEGVATCQACAATQFSRLNRRHHCRGCGKVVCARCSAARLLLPLRSAVQPALLAPGHSSFDPRQPQEHLRATMAHSAVEVCVSRGALQRYFNSPLRLSLQDEIVKATHALQNFTCDNRIEGEDRLPGDLIRAAAGVAFITFVRAGLFFTGKVGTGLVVSRRPDGIWSAPAAIASAGVGWGFQAGADVTDVLVLLHTRKAVDAFSGRGSVSLGTQLSISVGPVGRGASTDIRAGDAGLASVFSYAHSKGLFLGASFEAGTIVSRTDANQTFYGTAVSAKELLLGNYPAPKAAEPLYRALEEVESSAARAATLSSAPASPCRDSRPAAATGESARAISDFDMEEGSWDLLLDGVPQAREISADESIITSVVRWLGELWRGTGSGGGSGGGGGDSEEASPEGDGEWRVDRRKRILAAREQGQELCTAREMRPLRFMSGPHHSPAVLYMWFYVAVAA</sequence>
<dbReference type="EMBL" id="JAFCMP010000012">
    <property type="protein sequence ID" value="KAG5192005.1"/>
    <property type="molecule type" value="Genomic_DNA"/>
</dbReference>
<dbReference type="InterPro" id="IPR000306">
    <property type="entry name" value="Znf_FYVE"/>
</dbReference>
<dbReference type="Pfam" id="PF01363">
    <property type="entry name" value="FYVE"/>
    <property type="match status" value="1"/>
</dbReference>
<dbReference type="Gene3D" id="3.30.40.10">
    <property type="entry name" value="Zinc/RING finger domain, C3HC4 (zinc finger)"/>
    <property type="match status" value="1"/>
</dbReference>
<dbReference type="InterPro" id="IPR011011">
    <property type="entry name" value="Znf_FYVE_PHD"/>
</dbReference>
<accession>A0A835ZIT6</accession>
<dbReference type="GO" id="GO:0008270">
    <property type="term" value="F:zinc ion binding"/>
    <property type="evidence" value="ECO:0007669"/>
    <property type="project" value="UniProtKB-KW"/>
</dbReference>
<dbReference type="InterPro" id="IPR007461">
    <property type="entry name" value="Ysc84_actin-binding"/>
</dbReference>
<dbReference type="AlphaFoldDB" id="A0A835ZIT6"/>
<evidence type="ECO:0000256" key="5">
    <source>
        <dbReference type="SAM" id="MobiDB-lite"/>
    </source>
</evidence>
<dbReference type="PANTHER" id="PTHR15629">
    <property type="entry name" value="SH3YL1 PROTEIN"/>
    <property type="match status" value="1"/>
</dbReference>
<evidence type="ECO:0000256" key="1">
    <source>
        <dbReference type="ARBA" id="ARBA00022723"/>
    </source>
</evidence>
<dbReference type="SUPFAM" id="SSF57903">
    <property type="entry name" value="FYVE/PHD zinc finger"/>
    <property type="match status" value="1"/>
</dbReference>